<name>A0A1G5H6L0_9GAMM</name>
<organism evidence="4 5">
    <name type="scientific">Serratia nematodiphila</name>
    <dbReference type="NCBI Taxonomy" id="458197"/>
    <lineage>
        <taxon>Bacteria</taxon>
        <taxon>Pseudomonadati</taxon>
        <taxon>Pseudomonadota</taxon>
        <taxon>Gammaproteobacteria</taxon>
        <taxon>Enterobacterales</taxon>
        <taxon>Yersiniaceae</taxon>
        <taxon>Serratia</taxon>
    </lineage>
</organism>
<evidence type="ECO:0000256" key="1">
    <source>
        <dbReference type="ARBA" id="ARBA00022729"/>
    </source>
</evidence>
<feature type="domain" description="YdgH/BhsA/McbA-like" evidence="3">
    <location>
        <begin position="34"/>
        <end position="85"/>
    </location>
</feature>
<dbReference type="Proteomes" id="UP000183031">
    <property type="component" value="Unassembled WGS sequence"/>
</dbReference>
<sequence length="85" mass="8692">MKNLKLTLAALTLASISFGSFAADLVQNQPADQQKVGVITVSGASDLTSLESSLAAKADQAGAKSFRIIGAGGNNQLHGTAEIYQ</sequence>
<dbReference type="RefSeq" id="WP_015377085.1">
    <property type="nucleotide sequence ID" value="NZ_CP038662.1"/>
</dbReference>
<dbReference type="InterPro" id="IPR036275">
    <property type="entry name" value="YdgH-like_sf"/>
</dbReference>
<dbReference type="InterPro" id="IPR051096">
    <property type="entry name" value="BhsA/McbA_stress_biofilm_assoc"/>
</dbReference>
<dbReference type="PANTHER" id="PTHR34156">
    <property type="entry name" value="OUTER MEMBRANE PROTEIN-RELATED-RELATED"/>
    <property type="match status" value="1"/>
</dbReference>
<gene>
    <name evidence="4" type="ORF">SAMN02927935_01762</name>
</gene>
<keyword evidence="5" id="KW-1185">Reference proteome</keyword>
<comment type="caution">
    <text evidence="4">The sequence shown here is derived from an EMBL/GenBank/DDBJ whole genome shotgun (WGS) entry which is preliminary data.</text>
</comment>
<evidence type="ECO:0000313" key="5">
    <source>
        <dbReference type="Proteomes" id="UP000183031"/>
    </source>
</evidence>
<feature type="chain" id="PRO_5046178547" evidence="2">
    <location>
        <begin position="23"/>
        <end position="85"/>
    </location>
</feature>
<dbReference type="Gene3D" id="3.30.1660.10">
    <property type="entry name" value="Flavin-binding protein dodecin"/>
    <property type="match status" value="1"/>
</dbReference>
<proteinExistence type="predicted"/>
<reference evidence="4 5" key="1">
    <citation type="submission" date="2016-10" db="EMBL/GenBank/DDBJ databases">
        <authorList>
            <person name="Varghese N."/>
            <person name="Submissions S."/>
        </authorList>
    </citation>
    <scope>NUCLEOTIDE SEQUENCE [LARGE SCALE GENOMIC DNA]</scope>
    <source>
        <strain evidence="4 5">CGMCC 1.6853</strain>
    </source>
</reference>
<dbReference type="NCBIfam" id="NF047859">
    <property type="entry name" value="StressCuResBhsA"/>
    <property type="match status" value="1"/>
</dbReference>
<evidence type="ECO:0000259" key="3">
    <source>
        <dbReference type="Pfam" id="PF07338"/>
    </source>
</evidence>
<feature type="signal peptide" evidence="2">
    <location>
        <begin position="1"/>
        <end position="22"/>
    </location>
</feature>
<accession>A0A1G5H6L0</accession>
<dbReference type="SUPFAM" id="SSF159871">
    <property type="entry name" value="YdgH-like"/>
    <property type="match status" value="1"/>
</dbReference>
<dbReference type="Pfam" id="PF07338">
    <property type="entry name" value="YdgH_BhsA-like"/>
    <property type="match status" value="1"/>
</dbReference>
<evidence type="ECO:0000313" key="4">
    <source>
        <dbReference type="EMBL" id="SCY59515.1"/>
    </source>
</evidence>
<dbReference type="EMBL" id="FMUT01000005">
    <property type="protein sequence ID" value="SCY59515.1"/>
    <property type="molecule type" value="Genomic_DNA"/>
</dbReference>
<dbReference type="InterPro" id="IPR010854">
    <property type="entry name" value="YdgH/BhsA/McbA-like_dom"/>
</dbReference>
<keyword evidence="1 2" id="KW-0732">Signal</keyword>
<dbReference type="InterPro" id="IPR025543">
    <property type="entry name" value="Dodecin-like"/>
</dbReference>
<evidence type="ECO:0000256" key="2">
    <source>
        <dbReference type="SAM" id="SignalP"/>
    </source>
</evidence>
<protein>
    <submittedName>
        <fullName evidence="4">Multiple stress resistance protein BhsA</fullName>
    </submittedName>
</protein>